<feature type="transmembrane region" description="Helical" evidence="1">
    <location>
        <begin position="6"/>
        <end position="22"/>
    </location>
</feature>
<evidence type="ECO:0000313" key="2">
    <source>
        <dbReference type="EMBL" id="NEN04668.1"/>
    </source>
</evidence>
<keyword evidence="1" id="KW-0812">Transmembrane</keyword>
<dbReference type="AlphaFoldDB" id="A0A6L9XUH2"/>
<dbReference type="Proteomes" id="UP000474967">
    <property type="component" value="Unassembled WGS sequence"/>
</dbReference>
<dbReference type="RefSeq" id="WP_163287772.1">
    <property type="nucleotide sequence ID" value="NZ_JAAGWY010000001.1"/>
</dbReference>
<evidence type="ECO:0000313" key="3">
    <source>
        <dbReference type="Proteomes" id="UP000474967"/>
    </source>
</evidence>
<gene>
    <name evidence="2" type="ORF">G3T36_02180</name>
</gene>
<organism evidence="2 3">
    <name type="scientific">Leifsonia tongyongensis</name>
    <dbReference type="NCBI Taxonomy" id="1268043"/>
    <lineage>
        <taxon>Bacteria</taxon>
        <taxon>Bacillati</taxon>
        <taxon>Actinomycetota</taxon>
        <taxon>Actinomycetes</taxon>
        <taxon>Micrococcales</taxon>
        <taxon>Microbacteriaceae</taxon>
        <taxon>Leifsonia</taxon>
    </lineage>
</organism>
<keyword evidence="1" id="KW-0472">Membrane</keyword>
<evidence type="ECO:0000256" key="1">
    <source>
        <dbReference type="SAM" id="Phobius"/>
    </source>
</evidence>
<reference evidence="2 3" key="1">
    <citation type="journal article" date="2014" name="J. Microbiol.">
        <title>Diaminobutyricibacter tongyongensis gen. nov., sp. nov. and Homoserinibacter gongjuensis gen. nov., sp. nov. belong to the family Microbacteriaceae.</title>
        <authorList>
            <person name="Kim S.J."/>
            <person name="Ahn J.H."/>
            <person name="Weon H.Y."/>
            <person name="Hamada M."/>
            <person name="Suzuki K."/>
            <person name="Kwon S.W."/>
        </authorList>
    </citation>
    <scope>NUCLEOTIDE SEQUENCE [LARGE SCALE GENOMIC DNA]</scope>
    <source>
        <strain evidence="2 3">NBRC 108724</strain>
    </source>
</reference>
<protein>
    <submittedName>
        <fullName evidence="2">Uncharacterized protein</fullName>
    </submittedName>
</protein>
<dbReference type="EMBL" id="JAAGWY010000001">
    <property type="protein sequence ID" value="NEN04668.1"/>
    <property type="molecule type" value="Genomic_DNA"/>
</dbReference>
<keyword evidence="3" id="KW-1185">Reference proteome</keyword>
<keyword evidence="1" id="KW-1133">Transmembrane helix</keyword>
<sequence length="166" mass="18871">MPTLDVAVVALLAGLLIATVLYETGPRWRVVRALFRLGLVPQWSFFAPAPGTQNLYLLYRDLTANGDVTVWRVVHGMDENRPPWSFVWNPRRRIRKALLDLILALELGREEMGPDVLKLSTPYLLILNHLSRLPRPPGALATEFLVMVSNPNQSPRVAFQSERHRL</sequence>
<proteinExistence type="predicted"/>
<accession>A0A6L9XUH2</accession>
<name>A0A6L9XUH2_9MICO</name>
<comment type="caution">
    <text evidence="2">The sequence shown here is derived from an EMBL/GenBank/DDBJ whole genome shotgun (WGS) entry which is preliminary data.</text>
</comment>